<feature type="domain" description="HTH lysR-type" evidence="5">
    <location>
        <begin position="19"/>
        <end position="75"/>
    </location>
</feature>
<sequence>MKQARLMTTARNRTRRQLPPLNALRAFEAVARFLSFTKAADELLVTQSAVSRQVKNLEDIIGVPLFLRKAQLELTEEGKRLLPVLTDSFDRMDQVIGSFRRQSKKPPLSLAVPPTYARRILLPRLPEFQAMHPDLEIRIETPPVNPDFRNSGHDMAILFGETEADGLVADVLMRERSGPLAAPALIAKSNWPDLKTMIAKAPLLHVRQGNDSWYDWRLLARQLGLGGVPVERGLVVETADQAVQAAIAGGGVTEVDSRLCQDEVNSGRLVAPFKINMLTGRTYTLVCRPDEVELARIAAFRSWAIAALAEQPVPEAGDAPAIPA</sequence>
<reference evidence="6 7" key="1">
    <citation type="submission" date="2019-03" db="EMBL/GenBank/DDBJ databases">
        <title>Genomic Encyclopedia of Type Strains, Phase III (KMG-III): the genomes of soil and plant-associated and newly described type strains.</title>
        <authorList>
            <person name="Whitman W."/>
        </authorList>
    </citation>
    <scope>NUCLEOTIDE SEQUENCE [LARGE SCALE GENOMIC DNA]</scope>
    <source>
        <strain evidence="6 7">CGMCC 1.7660</strain>
    </source>
</reference>
<dbReference type="FunFam" id="1.10.10.10:FF:000001">
    <property type="entry name" value="LysR family transcriptional regulator"/>
    <property type="match status" value="1"/>
</dbReference>
<accession>A0A4R6WJ55</accession>
<dbReference type="InterPro" id="IPR036388">
    <property type="entry name" value="WH-like_DNA-bd_sf"/>
</dbReference>
<dbReference type="InterPro" id="IPR000847">
    <property type="entry name" value="LysR_HTH_N"/>
</dbReference>
<dbReference type="OrthoDB" id="9793571at2"/>
<protein>
    <submittedName>
        <fullName evidence="6">LysR family transcriptional regulator</fullName>
    </submittedName>
</protein>
<keyword evidence="4" id="KW-0804">Transcription</keyword>
<dbReference type="InterPro" id="IPR058163">
    <property type="entry name" value="LysR-type_TF_proteobact-type"/>
</dbReference>
<dbReference type="InterPro" id="IPR005119">
    <property type="entry name" value="LysR_subst-bd"/>
</dbReference>
<keyword evidence="7" id="KW-1185">Reference proteome</keyword>
<proteinExistence type="inferred from homology"/>
<dbReference type="PROSITE" id="PS50931">
    <property type="entry name" value="HTH_LYSR"/>
    <property type="match status" value="1"/>
</dbReference>
<evidence type="ECO:0000256" key="2">
    <source>
        <dbReference type="ARBA" id="ARBA00023015"/>
    </source>
</evidence>
<keyword evidence="3" id="KW-0238">DNA-binding</keyword>
<dbReference type="Pfam" id="PF00126">
    <property type="entry name" value="HTH_1"/>
    <property type="match status" value="1"/>
</dbReference>
<dbReference type="GO" id="GO:0043565">
    <property type="term" value="F:sequence-specific DNA binding"/>
    <property type="evidence" value="ECO:0007669"/>
    <property type="project" value="TreeGrafter"/>
</dbReference>
<dbReference type="SUPFAM" id="SSF46785">
    <property type="entry name" value="Winged helix' DNA-binding domain"/>
    <property type="match status" value="1"/>
</dbReference>
<evidence type="ECO:0000313" key="7">
    <source>
        <dbReference type="Proteomes" id="UP000295783"/>
    </source>
</evidence>
<evidence type="ECO:0000256" key="4">
    <source>
        <dbReference type="ARBA" id="ARBA00023163"/>
    </source>
</evidence>
<dbReference type="GO" id="GO:0003700">
    <property type="term" value="F:DNA-binding transcription factor activity"/>
    <property type="evidence" value="ECO:0007669"/>
    <property type="project" value="InterPro"/>
</dbReference>
<gene>
    <name evidence="6" type="ORF">A8950_3606</name>
</gene>
<evidence type="ECO:0000259" key="5">
    <source>
        <dbReference type="PROSITE" id="PS50931"/>
    </source>
</evidence>
<keyword evidence="2" id="KW-0805">Transcription regulation</keyword>
<comment type="similarity">
    <text evidence="1">Belongs to the LysR transcriptional regulatory family.</text>
</comment>
<dbReference type="Gene3D" id="3.40.190.10">
    <property type="entry name" value="Periplasmic binding protein-like II"/>
    <property type="match status" value="2"/>
</dbReference>
<dbReference type="Pfam" id="PF03466">
    <property type="entry name" value="LysR_substrate"/>
    <property type="match status" value="1"/>
</dbReference>
<dbReference type="RefSeq" id="WP_133615038.1">
    <property type="nucleotide sequence ID" value="NZ_SNYW01000013.1"/>
</dbReference>
<name>A0A4R6WJ55_9PROT</name>
<dbReference type="Proteomes" id="UP000295783">
    <property type="component" value="Unassembled WGS sequence"/>
</dbReference>
<evidence type="ECO:0000256" key="3">
    <source>
        <dbReference type="ARBA" id="ARBA00023125"/>
    </source>
</evidence>
<evidence type="ECO:0000256" key="1">
    <source>
        <dbReference type="ARBA" id="ARBA00009437"/>
    </source>
</evidence>
<dbReference type="PANTHER" id="PTHR30537:SF74">
    <property type="entry name" value="HTH-TYPE TRANSCRIPTIONAL REGULATOR TRPI"/>
    <property type="match status" value="1"/>
</dbReference>
<dbReference type="PRINTS" id="PR00039">
    <property type="entry name" value="HTHLYSR"/>
</dbReference>
<dbReference type="EMBL" id="SNYW01000013">
    <property type="protein sequence ID" value="TDQ78550.1"/>
    <property type="molecule type" value="Genomic_DNA"/>
</dbReference>
<evidence type="ECO:0000313" key="6">
    <source>
        <dbReference type="EMBL" id="TDQ78550.1"/>
    </source>
</evidence>
<dbReference type="GO" id="GO:0006351">
    <property type="term" value="P:DNA-templated transcription"/>
    <property type="evidence" value="ECO:0007669"/>
    <property type="project" value="TreeGrafter"/>
</dbReference>
<dbReference type="PANTHER" id="PTHR30537">
    <property type="entry name" value="HTH-TYPE TRANSCRIPTIONAL REGULATOR"/>
    <property type="match status" value="1"/>
</dbReference>
<comment type="caution">
    <text evidence="6">The sequence shown here is derived from an EMBL/GenBank/DDBJ whole genome shotgun (WGS) entry which is preliminary data.</text>
</comment>
<dbReference type="Gene3D" id="1.10.10.10">
    <property type="entry name" value="Winged helix-like DNA-binding domain superfamily/Winged helix DNA-binding domain"/>
    <property type="match status" value="1"/>
</dbReference>
<dbReference type="InterPro" id="IPR036390">
    <property type="entry name" value="WH_DNA-bd_sf"/>
</dbReference>
<dbReference type="SUPFAM" id="SSF53850">
    <property type="entry name" value="Periplasmic binding protein-like II"/>
    <property type="match status" value="1"/>
</dbReference>
<dbReference type="AlphaFoldDB" id="A0A4R6WJ55"/>
<organism evidence="6 7">
    <name type="scientific">Dongia mobilis</name>
    <dbReference type="NCBI Taxonomy" id="578943"/>
    <lineage>
        <taxon>Bacteria</taxon>
        <taxon>Pseudomonadati</taxon>
        <taxon>Pseudomonadota</taxon>
        <taxon>Alphaproteobacteria</taxon>
        <taxon>Rhodospirillales</taxon>
        <taxon>Dongiaceae</taxon>
        <taxon>Dongia</taxon>
    </lineage>
</organism>
<dbReference type="CDD" id="cd08432">
    <property type="entry name" value="PBP2_GcdR_TrpI_HvrB_AmpR_like"/>
    <property type="match status" value="1"/>
</dbReference>